<organism evidence="1 2">
    <name type="scientific">Gossypium arboreum</name>
    <name type="common">Tree cotton</name>
    <name type="synonym">Gossypium nanking</name>
    <dbReference type="NCBI Taxonomy" id="29729"/>
    <lineage>
        <taxon>Eukaryota</taxon>
        <taxon>Viridiplantae</taxon>
        <taxon>Streptophyta</taxon>
        <taxon>Embryophyta</taxon>
        <taxon>Tracheophyta</taxon>
        <taxon>Spermatophyta</taxon>
        <taxon>Magnoliopsida</taxon>
        <taxon>eudicotyledons</taxon>
        <taxon>Gunneridae</taxon>
        <taxon>Pentapetalae</taxon>
        <taxon>rosids</taxon>
        <taxon>malvids</taxon>
        <taxon>Malvales</taxon>
        <taxon>Malvaceae</taxon>
        <taxon>Malvoideae</taxon>
        <taxon>Gossypium</taxon>
    </lineage>
</organism>
<reference evidence="1 2" key="1">
    <citation type="submission" date="2023-03" db="EMBL/GenBank/DDBJ databases">
        <title>WGS of Gossypium arboreum.</title>
        <authorList>
            <person name="Yu D."/>
        </authorList>
    </citation>
    <scope>NUCLEOTIDE SEQUENCE [LARGE SCALE GENOMIC DNA]</scope>
    <source>
        <tissue evidence="1">Leaf</tissue>
    </source>
</reference>
<protein>
    <submittedName>
        <fullName evidence="1">Uncharacterized protein</fullName>
    </submittedName>
</protein>
<dbReference type="EMBL" id="JARKNE010000001">
    <property type="protein sequence ID" value="KAK5846189.1"/>
    <property type="molecule type" value="Genomic_DNA"/>
</dbReference>
<evidence type="ECO:0000313" key="1">
    <source>
        <dbReference type="EMBL" id="KAK5846189.1"/>
    </source>
</evidence>
<proteinExistence type="predicted"/>
<gene>
    <name evidence="1" type="ORF">PVK06_002463</name>
</gene>
<dbReference type="Proteomes" id="UP001358586">
    <property type="component" value="Chromosome 1"/>
</dbReference>
<comment type="caution">
    <text evidence="1">The sequence shown here is derived from an EMBL/GenBank/DDBJ whole genome shotgun (WGS) entry which is preliminary data.</text>
</comment>
<name>A0ABR0R3Q9_GOSAR</name>
<accession>A0ABR0R3Q9</accession>
<evidence type="ECO:0000313" key="2">
    <source>
        <dbReference type="Proteomes" id="UP001358586"/>
    </source>
</evidence>
<keyword evidence="2" id="KW-1185">Reference proteome</keyword>
<sequence length="66" mass="7908">MCSPYESQFEAWLSPIGVEQVLSKFKMIPKMERRKNMVNQESFLPRRTIKIVKQLKKHSRTTGRKR</sequence>